<evidence type="ECO:0000259" key="2">
    <source>
        <dbReference type="Pfam" id="PF13193"/>
    </source>
</evidence>
<dbReference type="PANTHER" id="PTHR43767">
    <property type="entry name" value="LONG-CHAIN-FATTY-ACID--COA LIGASE"/>
    <property type="match status" value="1"/>
</dbReference>
<dbReference type="Gene3D" id="3.30.300.30">
    <property type="match status" value="1"/>
</dbReference>
<dbReference type="InterPro" id="IPR045851">
    <property type="entry name" value="AMP-bd_C_sf"/>
</dbReference>
<dbReference type="RefSeq" id="WP_054357350.1">
    <property type="nucleotide sequence ID" value="NZ_LJYW01000001.1"/>
</dbReference>
<dbReference type="STRING" id="665126.ABB55_02270"/>
<accession>A0A0P6VZE3</accession>
<reference evidence="3 4" key="2">
    <citation type="submission" date="2015-10" db="EMBL/GenBank/DDBJ databases">
        <title>Draft Genome Sequence of Prosthecomicrobium hirschii ATCC 27832.</title>
        <authorList>
            <person name="Daniel J."/>
            <person name="Givan S.A."/>
            <person name="Brun Y.V."/>
            <person name="Brown P.J."/>
        </authorList>
    </citation>
    <scope>NUCLEOTIDE SEQUENCE [LARGE SCALE GENOMIC DNA]</scope>
    <source>
        <strain evidence="3 4">16</strain>
    </source>
</reference>
<name>A0A0P6VZE3_9HYPH</name>
<dbReference type="InterPro" id="IPR025110">
    <property type="entry name" value="AMP-bd_C"/>
</dbReference>
<dbReference type="SUPFAM" id="SSF56801">
    <property type="entry name" value="Acetyl-CoA synthetase-like"/>
    <property type="match status" value="1"/>
</dbReference>
<feature type="domain" description="AMP-dependent synthetase/ligase" evidence="1">
    <location>
        <begin position="25"/>
        <end position="375"/>
    </location>
</feature>
<dbReference type="InterPro" id="IPR042099">
    <property type="entry name" value="ANL_N_sf"/>
</dbReference>
<dbReference type="InterPro" id="IPR000873">
    <property type="entry name" value="AMP-dep_synth/lig_dom"/>
</dbReference>
<reference evidence="3 4" key="1">
    <citation type="submission" date="2015-09" db="EMBL/GenBank/DDBJ databases">
        <authorList>
            <person name="Jackson K.R."/>
            <person name="Lunt B.L."/>
            <person name="Fisher J.N.B."/>
            <person name="Gardner A.V."/>
            <person name="Bailey M.E."/>
            <person name="Deus L.M."/>
            <person name="Earl A.S."/>
            <person name="Gibby P.D."/>
            <person name="Hartmann K.A."/>
            <person name="Liu J.E."/>
            <person name="Manci A.M."/>
            <person name="Nielsen D.A."/>
            <person name="Solomon M.B."/>
            <person name="Breakwell D.P."/>
            <person name="Burnett S.H."/>
            <person name="Grose J.H."/>
        </authorList>
    </citation>
    <scope>NUCLEOTIDE SEQUENCE [LARGE SCALE GENOMIC DNA]</scope>
    <source>
        <strain evidence="3 4">16</strain>
    </source>
</reference>
<evidence type="ECO:0000259" key="1">
    <source>
        <dbReference type="Pfam" id="PF00501"/>
    </source>
</evidence>
<gene>
    <name evidence="3" type="ORF">ABB55_02270</name>
</gene>
<keyword evidence="4" id="KW-1185">Reference proteome</keyword>
<dbReference type="EMBL" id="LJYW01000001">
    <property type="protein sequence ID" value="KPL51187.1"/>
    <property type="molecule type" value="Genomic_DNA"/>
</dbReference>
<dbReference type="Proteomes" id="UP000048984">
    <property type="component" value="Unassembled WGS sequence"/>
</dbReference>
<protein>
    <recommendedName>
        <fullName evidence="5">Acid--CoA ligase</fullName>
    </recommendedName>
</protein>
<dbReference type="PROSITE" id="PS00455">
    <property type="entry name" value="AMP_BINDING"/>
    <property type="match status" value="1"/>
</dbReference>
<dbReference type="AlphaFoldDB" id="A0A0P6VZE3"/>
<evidence type="ECO:0000313" key="3">
    <source>
        <dbReference type="EMBL" id="KPL51187.1"/>
    </source>
</evidence>
<comment type="caution">
    <text evidence="3">The sequence shown here is derived from an EMBL/GenBank/DDBJ whole genome shotgun (WGS) entry which is preliminary data.</text>
</comment>
<dbReference type="InterPro" id="IPR020845">
    <property type="entry name" value="AMP-binding_CS"/>
</dbReference>
<dbReference type="GO" id="GO:0016878">
    <property type="term" value="F:acid-thiol ligase activity"/>
    <property type="evidence" value="ECO:0007669"/>
    <property type="project" value="UniProtKB-ARBA"/>
</dbReference>
<dbReference type="Pfam" id="PF00501">
    <property type="entry name" value="AMP-binding"/>
    <property type="match status" value="1"/>
</dbReference>
<organism evidence="3 4">
    <name type="scientific">Prosthecodimorpha hirschii</name>
    <dbReference type="NCBI Taxonomy" id="665126"/>
    <lineage>
        <taxon>Bacteria</taxon>
        <taxon>Pseudomonadati</taxon>
        <taxon>Pseudomonadota</taxon>
        <taxon>Alphaproteobacteria</taxon>
        <taxon>Hyphomicrobiales</taxon>
        <taxon>Ancalomicrobiaceae</taxon>
        <taxon>Prosthecodimorpha</taxon>
    </lineage>
</organism>
<dbReference type="InterPro" id="IPR050237">
    <property type="entry name" value="ATP-dep_AMP-bd_enzyme"/>
</dbReference>
<feature type="domain" description="AMP-binding enzyme C-terminal" evidence="2">
    <location>
        <begin position="425"/>
        <end position="501"/>
    </location>
</feature>
<dbReference type="PANTHER" id="PTHR43767:SF1">
    <property type="entry name" value="NONRIBOSOMAL PEPTIDE SYNTHASE PES1 (EUROFUNG)-RELATED"/>
    <property type="match status" value="1"/>
</dbReference>
<proteinExistence type="predicted"/>
<evidence type="ECO:0000313" key="4">
    <source>
        <dbReference type="Proteomes" id="UP000048984"/>
    </source>
</evidence>
<sequence length="516" mass="55683">MNEATADATRAAIGRAGGLTVYELFAAQARDRPSATAILQGDIAITYAELDGCVRRLAAALAARGLGRGSVIALLSENRHEYAEIQLAAARLGAVVACQNWRLSRTELAHCVALVGPALLIASQRFAEAAAALDIDVPRLVIERDYADLIAAAPNEVPPVAAEPEDPLIVLYTSGTTGLPKGAAISHRAEIARNAVLRMDMRATEADGFVAWAPMFHMGSTDQVLGALMSGSTVHVVDGFNAERIVAIMEHHLLGWLLLMPGSIEPVVELLKARGIRPRGIRAVGAMADLVPLKLMAELSGLTGAPYLNSFGSTETGLPPASAMLIPPGTIPERLSKRKSSMCDLRLVDPDGNDVPDGEPGEAAVRGPTVFSGYWNAAATNARDFAGGYFRMGDLFRRNPDGSYDFVDRAKYMIKSGGENIYPAEIERVLLADARIGDAIVLRRADSRWGEVPVAFVARTDENLGAEEIDRLCKEHLAGYKRPKAIHFIRFEDFPRSTTGKILRHEMERLYKDLLI</sequence>
<dbReference type="Pfam" id="PF13193">
    <property type="entry name" value="AMP-binding_C"/>
    <property type="match status" value="1"/>
</dbReference>
<dbReference type="Gene3D" id="3.40.50.12780">
    <property type="entry name" value="N-terminal domain of ligase-like"/>
    <property type="match status" value="1"/>
</dbReference>
<evidence type="ECO:0008006" key="5">
    <source>
        <dbReference type="Google" id="ProtNLM"/>
    </source>
</evidence>